<name>A0ABY2I681_9MICO</name>
<evidence type="ECO:0000313" key="2">
    <source>
        <dbReference type="EMBL" id="TFB78547.1"/>
    </source>
</evidence>
<gene>
    <name evidence="2" type="ORF">E3O21_05395</name>
    <name evidence="1" type="ORF">E3O21_06360</name>
</gene>
<accession>A0ABY2I681</accession>
<proteinExistence type="predicted"/>
<protein>
    <submittedName>
        <fullName evidence="1">Uncharacterized protein</fullName>
    </submittedName>
</protein>
<evidence type="ECO:0000313" key="1">
    <source>
        <dbReference type="EMBL" id="TFB78281.1"/>
    </source>
</evidence>
<comment type="caution">
    <text evidence="1">The sequence shown here is derived from an EMBL/GenBank/DDBJ whole genome shotgun (WGS) entry which is preliminary data.</text>
</comment>
<evidence type="ECO:0000313" key="3">
    <source>
        <dbReference type="Proteomes" id="UP000298252"/>
    </source>
</evidence>
<organism evidence="1 3">
    <name type="scientific">Cryobacterium flavum</name>
    <dbReference type="NCBI Taxonomy" id="1424659"/>
    <lineage>
        <taxon>Bacteria</taxon>
        <taxon>Bacillati</taxon>
        <taxon>Actinomycetota</taxon>
        <taxon>Actinomycetes</taxon>
        <taxon>Micrococcales</taxon>
        <taxon>Microbacteriaceae</taxon>
        <taxon>Cryobacterium</taxon>
    </lineage>
</organism>
<reference evidence="1 3" key="1">
    <citation type="submission" date="2019-03" db="EMBL/GenBank/DDBJ databases">
        <title>Genomics of glacier-inhabiting Cryobacterium strains.</title>
        <authorList>
            <person name="Liu Q."/>
            <person name="Xin Y.-H."/>
        </authorList>
    </citation>
    <scope>NUCLEOTIDE SEQUENCE [LARGE SCALE GENOMIC DNA]</scope>
    <source>
        <strain evidence="1 3">Hh8</strain>
    </source>
</reference>
<dbReference type="EMBL" id="SOFD01000017">
    <property type="protein sequence ID" value="TFB78281.1"/>
    <property type="molecule type" value="Genomic_DNA"/>
</dbReference>
<sequence length="84" mass="8924">MFQDVAAPVLEIVAAIPYPGAVAPLYDVNEPPMTTRSPLGEMVRAFTAPSGTVPFQAPRVAVKPVNDAILWRDCPLAVVKLPPA</sequence>
<keyword evidence="3" id="KW-1185">Reference proteome</keyword>
<dbReference type="EMBL" id="SOFD01000010">
    <property type="protein sequence ID" value="TFB78547.1"/>
    <property type="molecule type" value="Genomic_DNA"/>
</dbReference>
<dbReference type="Proteomes" id="UP000298252">
    <property type="component" value="Unassembled WGS sequence"/>
</dbReference>